<evidence type="ECO:0000256" key="9">
    <source>
        <dbReference type="SAM" id="Phobius"/>
    </source>
</evidence>
<dbReference type="Pfam" id="PF03452">
    <property type="entry name" value="Anp1"/>
    <property type="match status" value="1"/>
</dbReference>
<dbReference type="GO" id="GO:0000032">
    <property type="term" value="P:cell wall mannoprotein biosynthetic process"/>
    <property type="evidence" value="ECO:0007669"/>
    <property type="project" value="TreeGrafter"/>
</dbReference>
<dbReference type="GO" id="GO:0018279">
    <property type="term" value="P:protein N-linked glycosylation via asparagine"/>
    <property type="evidence" value="ECO:0007669"/>
    <property type="project" value="EnsemblFungi"/>
</dbReference>
<proteinExistence type="inferred from homology"/>
<reference evidence="10 11" key="1">
    <citation type="journal article" date="2016" name="Fungal Biol.">
        <title>The genome of Xylona heveae provides a window into fungal endophytism.</title>
        <authorList>
            <person name="Gazis R."/>
            <person name="Kuo A."/>
            <person name="Riley R."/>
            <person name="LaButti K."/>
            <person name="Lipzen A."/>
            <person name="Lin J."/>
            <person name="Amirebrahimi M."/>
            <person name="Hesse C.N."/>
            <person name="Spatafora J.W."/>
            <person name="Henrissat B."/>
            <person name="Hainaut M."/>
            <person name="Grigoriev I.V."/>
            <person name="Hibbett D.S."/>
        </authorList>
    </citation>
    <scope>NUCLEOTIDE SEQUENCE [LARGE SCALE GENOMIC DNA]</scope>
    <source>
        <strain evidence="10 11">TC161</strain>
    </source>
</reference>
<dbReference type="GO" id="GO:0140497">
    <property type="term" value="C:mannan polymerase II complex"/>
    <property type="evidence" value="ECO:0007669"/>
    <property type="project" value="EnsemblFungi"/>
</dbReference>
<dbReference type="AlphaFoldDB" id="A0A165HBX2"/>
<feature type="compositionally biased region" description="Polar residues" evidence="8">
    <location>
        <begin position="460"/>
        <end position="485"/>
    </location>
</feature>
<dbReference type="PANTHER" id="PTHR43083:SF2">
    <property type="entry name" value="MANNAN POLYMERASE II COMPLEX ANP1 SUBUNIT"/>
    <property type="match status" value="1"/>
</dbReference>
<sequence>MLPTYASPKKMNRHGYANGHSAYVEKESRTFSISPHRFQPRSQPAYRRRKQLMVRLAIICVCSTIIVMLLFPSLRSAILPSISLGLMSTTETFQLETVRYYDLSNMQGSARGWEREERILLCAPLRDAESHLPMFFSHLRNFTYPHHLIDLAFLVSDSKDRTLEMLSQMLNDVQNDPDPKQPFGEISVIEKDFGQKVNQDVESRHGFAAQASRRKLMAQARNWLLSAALRPTHSWVYWRDADVETAPVTILEDLMRHNKDVIVPNVWRPLPDWLGGEQPYDLNSWQESETALELAETLDEDAVIVEGYAEYATWRPHLAYLRDPYGDPDMEMDIDGVGGVSILSKARVFRAGVHFPAFSFEKHAETEGFGKMAKRMQFSVVGLPHYTIWHLYEPSVDDIRHMEEMEMERIAREKEEKEQAERAKEIKEQFVDTNNQWEKDKADIQNLAGQESENKKAAEDNSQGGTDASQPNQAKAQPDQNAVPA</sequence>
<dbReference type="SUPFAM" id="SSF53448">
    <property type="entry name" value="Nucleotide-diphospho-sugar transferases"/>
    <property type="match status" value="1"/>
</dbReference>
<dbReference type="STRING" id="1328760.A0A165HBX2"/>
<dbReference type="Proteomes" id="UP000076632">
    <property type="component" value="Unassembled WGS sequence"/>
</dbReference>
<accession>A0A165HBX2</accession>
<name>A0A165HBX2_XYLHT</name>
<dbReference type="GeneID" id="28897441"/>
<dbReference type="EMBL" id="KV407457">
    <property type="protein sequence ID" value="KZF23274.1"/>
    <property type="molecule type" value="Genomic_DNA"/>
</dbReference>
<keyword evidence="2 9" id="KW-0812">Transmembrane</keyword>
<dbReference type="FunFam" id="3.90.550.10:FF:000017">
    <property type="entry name" value="Mannan polymerase II complex ANP1 subunit"/>
    <property type="match status" value="1"/>
</dbReference>
<keyword evidence="4 9" id="KW-1133">Transmembrane helix</keyword>
<evidence type="ECO:0000256" key="8">
    <source>
        <dbReference type="SAM" id="MobiDB-lite"/>
    </source>
</evidence>
<dbReference type="OrthoDB" id="204164at2759"/>
<dbReference type="PANTHER" id="PTHR43083">
    <property type="entry name" value="MANNAN POLYMERASE II"/>
    <property type="match status" value="1"/>
</dbReference>
<dbReference type="GO" id="GO:0000009">
    <property type="term" value="F:alpha-1,6-mannosyltransferase activity"/>
    <property type="evidence" value="ECO:0007669"/>
    <property type="project" value="TreeGrafter"/>
</dbReference>
<evidence type="ECO:0000313" key="11">
    <source>
        <dbReference type="Proteomes" id="UP000076632"/>
    </source>
</evidence>
<keyword evidence="10" id="KW-0808">Transferase</keyword>
<feature type="compositionally biased region" description="Basic and acidic residues" evidence="8">
    <location>
        <begin position="411"/>
        <end position="430"/>
    </location>
</feature>
<dbReference type="Gene3D" id="3.90.550.10">
    <property type="entry name" value="Spore Coat Polysaccharide Biosynthesis Protein SpsA, Chain A"/>
    <property type="match status" value="1"/>
</dbReference>
<evidence type="ECO:0000313" key="10">
    <source>
        <dbReference type="EMBL" id="KZF23274.1"/>
    </source>
</evidence>
<evidence type="ECO:0000256" key="5">
    <source>
        <dbReference type="ARBA" id="ARBA00023034"/>
    </source>
</evidence>
<feature type="region of interest" description="Disordered" evidence="8">
    <location>
        <begin position="411"/>
        <end position="485"/>
    </location>
</feature>
<dbReference type="RefSeq" id="XP_018188829.1">
    <property type="nucleotide sequence ID" value="XM_018332304.1"/>
</dbReference>
<dbReference type="InterPro" id="IPR029044">
    <property type="entry name" value="Nucleotide-diphossugar_trans"/>
</dbReference>
<dbReference type="InParanoid" id="A0A165HBX2"/>
<keyword evidence="5" id="KW-0333">Golgi apparatus</keyword>
<keyword evidence="11" id="KW-1185">Reference proteome</keyword>
<evidence type="ECO:0000256" key="7">
    <source>
        <dbReference type="ARBA" id="ARBA00037964"/>
    </source>
</evidence>
<organism evidence="10 11">
    <name type="scientific">Xylona heveae (strain CBS 132557 / TC161)</name>
    <dbReference type="NCBI Taxonomy" id="1328760"/>
    <lineage>
        <taxon>Eukaryota</taxon>
        <taxon>Fungi</taxon>
        <taxon>Dikarya</taxon>
        <taxon>Ascomycota</taxon>
        <taxon>Pezizomycotina</taxon>
        <taxon>Xylonomycetes</taxon>
        <taxon>Xylonales</taxon>
        <taxon>Xylonaceae</taxon>
        <taxon>Xylona</taxon>
    </lineage>
</organism>
<evidence type="ECO:0000256" key="1">
    <source>
        <dbReference type="ARBA" id="ARBA00004323"/>
    </source>
</evidence>
<evidence type="ECO:0000256" key="3">
    <source>
        <dbReference type="ARBA" id="ARBA00022968"/>
    </source>
</evidence>
<gene>
    <name evidence="10" type="ORF">L228DRAFT_246020</name>
</gene>
<dbReference type="OMA" id="EHLPMFF"/>
<feature type="transmembrane region" description="Helical" evidence="9">
    <location>
        <begin position="52"/>
        <end position="71"/>
    </location>
</feature>
<comment type="similarity">
    <text evidence="7">Belongs to the ANP1/MMN9/VAN1 family.</text>
</comment>
<comment type="subcellular location">
    <subcellularLocation>
        <location evidence="1">Golgi apparatus membrane</location>
        <topology evidence="1">Single-pass type II membrane protein</topology>
    </subcellularLocation>
</comment>
<dbReference type="FunCoup" id="A0A165HBX2">
    <property type="interactions" value="152"/>
</dbReference>
<keyword evidence="6 9" id="KW-0472">Membrane</keyword>
<dbReference type="InterPro" id="IPR052086">
    <property type="entry name" value="Mannan_Polymerase_Subunit"/>
</dbReference>
<protein>
    <submittedName>
        <fullName evidence="10">Glycosyltransferase family 62 protein</fullName>
    </submittedName>
</protein>
<evidence type="ECO:0000256" key="4">
    <source>
        <dbReference type="ARBA" id="ARBA00022989"/>
    </source>
</evidence>
<evidence type="ECO:0000256" key="6">
    <source>
        <dbReference type="ARBA" id="ARBA00023136"/>
    </source>
</evidence>
<evidence type="ECO:0000256" key="2">
    <source>
        <dbReference type="ARBA" id="ARBA00022692"/>
    </source>
</evidence>
<keyword evidence="3" id="KW-0735">Signal-anchor</keyword>